<evidence type="ECO:0000313" key="4">
    <source>
        <dbReference type="Proteomes" id="UP000278143"/>
    </source>
</evidence>
<evidence type="ECO:0000313" key="3">
    <source>
        <dbReference type="EMBL" id="RKP23006.1"/>
    </source>
</evidence>
<protein>
    <submittedName>
        <fullName evidence="3">Transferase</fullName>
    </submittedName>
</protein>
<dbReference type="Pfam" id="PF02458">
    <property type="entry name" value="Transferase"/>
    <property type="match status" value="1"/>
</dbReference>
<keyword evidence="1 3" id="KW-0808">Transferase</keyword>
<gene>
    <name evidence="3" type="ORF">SYNPS1DRAFT_25032</name>
</gene>
<evidence type="ECO:0000256" key="2">
    <source>
        <dbReference type="SAM" id="MobiDB-lite"/>
    </source>
</evidence>
<dbReference type="PANTHER" id="PTHR31642">
    <property type="entry name" value="TRICHOTHECENE 3-O-ACETYLTRANSFERASE"/>
    <property type="match status" value="1"/>
</dbReference>
<feature type="region of interest" description="Disordered" evidence="2">
    <location>
        <begin position="192"/>
        <end position="221"/>
    </location>
</feature>
<dbReference type="Gene3D" id="3.30.559.10">
    <property type="entry name" value="Chloramphenicol acetyltransferase-like domain"/>
    <property type="match status" value="2"/>
</dbReference>
<dbReference type="PANTHER" id="PTHR31642:SF310">
    <property type="entry name" value="FATTY ALCOHOL:CAFFEOYL-COA ACYLTRANSFERASE"/>
    <property type="match status" value="1"/>
</dbReference>
<accession>A0A4P9YSX5</accession>
<dbReference type="AlphaFoldDB" id="A0A4P9YSX5"/>
<dbReference type="SUPFAM" id="SSF52777">
    <property type="entry name" value="CoA-dependent acyltransferases"/>
    <property type="match status" value="1"/>
</dbReference>
<evidence type="ECO:0000256" key="1">
    <source>
        <dbReference type="ARBA" id="ARBA00022679"/>
    </source>
</evidence>
<dbReference type="OrthoDB" id="671439at2759"/>
<name>A0A4P9YSX5_9FUNG</name>
<proteinExistence type="predicted"/>
<sequence>MTVASKETWIVPGASYVHQTYQLSHADHFYGAIYPHKLFIYKNHAGKPDFLPADKLMAGLKAVLEHYPILYGRLALRDDGEYEVRPSTKGIPFIEAAAEEDFAAFEPGCPQHRITPDFQAVDQPSSEHMPLLAIKLTRFANNSGVAICVSRHHYLADGHSCMSFIKNWAATVRGESKLLFPMGDDRRLLRLDPKPSEEEQRQFVRQQQKQHQPDYQPGSNASVNKGVIIQFTTDKLQALKADAMASLSDAEKEAGWLSTMDAIIMLVWRATVRARMAAKDRPFTCMTIVNMRDKYPALPENYYGNASNRALFTMPADELTNSSLGSVAAMHRQEILASRSHTMEQWLMQSDITSKTSLQDRVVNWTPFVDYLITDWSKFGFYTVDFGEGRPIYCRRFTTQFRRIGCILDMPPAADGSPAGLEFSLGVEEASYERFCHDKELLAYGTILR</sequence>
<reference evidence="4" key="1">
    <citation type="journal article" date="2018" name="Nat. Microbiol.">
        <title>Leveraging single-cell genomics to expand the fungal tree of life.</title>
        <authorList>
            <person name="Ahrendt S.R."/>
            <person name="Quandt C.A."/>
            <person name="Ciobanu D."/>
            <person name="Clum A."/>
            <person name="Salamov A."/>
            <person name="Andreopoulos B."/>
            <person name="Cheng J.F."/>
            <person name="Woyke T."/>
            <person name="Pelin A."/>
            <person name="Henrissat B."/>
            <person name="Reynolds N.K."/>
            <person name="Benny G.L."/>
            <person name="Smith M.E."/>
            <person name="James T.Y."/>
            <person name="Grigoriev I.V."/>
        </authorList>
    </citation>
    <scope>NUCLEOTIDE SEQUENCE [LARGE SCALE GENOMIC DNA]</scope>
    <source>
        <strain evidence="4">Benny S71-1</strain>
    </source>
</reference>
<dbReference type="InterPro" id="IPR023213">
    <property type="entry name" value="CAT-like_dom_sf"/>
</dbReference>
<keyword evidence="4" id="KW-1185">Reference proteome</keyword>
<feature type="compositionally biased region" description="Low complexity" evidence="2">
    <location>
        <begin position="203"/>
        <end position="216"/>
    </location>
</feature>
<feature type="compositionally biased region" description="Basic and acidic residues" evidence="2">
    <location>
        <begin position="192"/>
        <end position="202"/>
    </location>
</feature>
<organism evidence="3 4">
    <name type="scientific">Syncephalis pseudoplumigaleata</name>
    <dbReference type="NCBI Taxonomy" id="1712513"/>
    <lineage>
        <taxon>Eukaryota</taxon>
        <taxon>Fungi</taxon>
        <taxon>Fungi incertae sedis</taxon>
        <taxon>Zoopagomycota</taxon>
        <taxon>Zoopagomycotina</taxon>
        <taxon>Zoopagomycetes</taxon>
        <taxon>Zoopagales</taxon>
        <taxon>Piptocephalidaceae</taxon>
        <taxon>Syncephalis</taxon>
    </lineage>
</organism>
<dbReference type="InterPro" id="IPR050317">
    <property type="entry name" value="Plant_Fungal_Acyltransferase"/>
</dbReference>
<dbReference type="EMBL" id="KZ991401">
    <property type="protein sequence ID" value="RKP23006.1"/>
    <property type="molecule type" value="Genomic_DNA"/>
</dbReference>
<dbReference type="Proteomes" id="UP000278143">
    <property type="component" value="Unassembled WGS sequence"/>
</dbReference>
<dbReference type="GO" id="GO:0016747">
    <property type="term" value="F:acyltransferase activity, transferring groups other than amino-acyl groups"/>
    <property type="evidence" value="ECO:0007669"/>
    <property type="project" value="TreeGrafter"/>
</dbReference>